<evidence type="ECO:0000256" key="1">
    <source>
        <dbReference type="ARBA" id="ARBA00008058"/>
    </source>
</evidence>
<feature type="compositionally biased region" description="Polar residues" evidence="3">
    <location>
        <begin position="829"/>
        <end position="838"/>
    </location>
</feature>
<feature type="compositionally biased region" description="Low complexity" evidence="3">
    <location>
        <begin position="890"/>
        <end position="907"/>
    </location>
</feature>
<comment type="similarity">
    <text evidence="1">Belongs to the TASOR family.</text>
</comment>
<proteinExistence type="inferred from homology"/>
<evidence type="ECO:0000259" key="5">
    <source>
        <dbReference type="Pfam" id="PF23314"/>
    </source>
</evidence>
<reference evidence="7 8" key="2">
    <citation type="submission" date="2019-01" db="EMBL/GenBank/DDBJ databases">
        <title>A chromosome length genome reference of the Java medaka (oryzias javanicus).</title>
        <authorList>
            <person name="Herpin A."/>
            <person name="Takehana Y."/>
            <person name="Naruse K."/>
            <person name="Ansai S."/>
            <person name="Kawaguchi M."/>
        </authorList>
    </citation>
    <scope>NUCLEOTIDE SEQUENCE [LARGE SCALE GENOMIC DNA]</scope>
    <source>
        <strain evidence="7">RS831</strain>
        <tissue evidence="7">Whole body</tissue>
    </source>
</reference>
<dbReference type="PANTHER" id="PTHR16207">
    <property type="entry name" value="SET DOMAIN-CONTAINING PROTEIN"/>
    <property type="match status" value="1"/>
</dbReference>
<dbReference type="InterPro" id="IPR022188">
    <property type="entry name" value="TASOR_DUF3715"/>
</dbReference>
<dbReference type="GO" id="GO:0005654">
    <property type="term" value="C:nucleoplasm"/>
    <property type="evidence" value="ECO:0007669"/>
    <property type="project" value="TreeGrafter"/>
</dbReference>
<gene>
    <name evidence="7" type="ORF">OJAV_G00039820</name>
</gene>
<evidence type="ECO:0000313" key="8">
    <source>
        <dbReference type="Proteomes" id="UP000283210"/>
    </source>
</evidence>
<feature type="region of interest" description="Disordered" evidence="3">
    <location>
        <begin position="299"/>
        <end position="319"/>
    </location>
</feature>
<dbReference type="PANTHER" id="PTHR16207:SF1">
    <property type="entry name" value="PROTEIN TASOR"/>
    <property type="match status" value="1"/>
</dbReference>
<feature type="region of interest" description="Disordered" evidence="3">
    <location>
        <begin position="1224"/>
        <end position="1263"/>
    </location>
</feature>
<feature type="compositionally biased region" description="Basic and acidic residues" evidence="3">
    <location>
        <begin position="570"/>
        <end position="584"/>
    </location>
</feature>
<feature type="region of interest" description="Disordered" evidence="3">
    <location>
        <begin position="618"/>
        <end position="642"/>
    </location>
</feature>
<evidence type="ECO:0000256" key="2">
    <source>
        <dbReference type="SAM" id="Coils"/>
    </source>
</evidence>
<protein>
    <submittedName>
        <fullName evidence="7">Uncharacterized protein</fullName>
    </submittedName>
</protein>
<dbReference type="GO" id="GO:0000792">
    <property type="term" value="C:heterochromatin"/>
    <property type="evidence" value="ECO:0007669"/>
    <property type="project" value="TreeGrafter"/>
</dbReference>
<feature type="domain" description="TASOR pseudo-PARP" evidence="4">
    <location>
        <begin position="144"/>
        <end position="287"/>
    </location>
</feature>
<feature type="compositionally biased region" description="Polar residues" evidence="3">
    <location>
        <begin position="755"/>
        <end position="772"/>
    </location>
</feature>
<reference evidence="7 8" key="1">
    <citation type="submission" date="2018-11" db="EMBL/GenBank/DDBJ databases">
        <authorList>
            <person name="Lopez-Roques C."/>
            <person name="Donnadieu C."/>
            <person name="Bouchez O."/>
            <person name="Klopp C."/>
            <person name="Cabau C."/>
            <person name="Zahm M."/>
        </authorList>
    </citation>
    <scope>NUCLEOTIDE SEQUENCE [LARGE SCALE GENOMIC DNA]</scope>
    <source>
        <strain evidence="7">RS831</strain>
        <tissue evidence="7">Whole body</tissue>
    </source>
</reference>
<feature type="region of interest" description="Disordered" evidence="3">
    <location>
        <begin position="570"/>
        <end position="601"/>
    </location>
</feature>
<dbReference type="EMBL" id="CM012441">
    <property type="protein sequence ID" value="RVE72547.1"/>
    <property type="molecule type" value="Genomic_DNA"/>
</dbReference>
<feature type="region of interest" description="Disordered" evidence="3">
    <location>
        <begin position="749"/>
        <end position="787"/>
    </location>
</feature>
<sequence length="1840" mass="201998">MDDGIVRRAACRPRKVSSSGFLAANVSPQDGETVNVAFPWEAHLPAGGLSAAARRVERRNSAPQVVHQRHMPMEPKKFHIPRKTKEQRALFQHVSMDSREYEDMKSILTSSYIDHNSASCFAYSRLRLVHSELLEKEFVEKRKEMKAEGRTEKELEESYCFLLANSEELPLLCEKGLMVDHSAVTLLGNPSKGVYLSKYSDLLQTSPFTSGASGEIVIFKVMKGKVKSIYENMKNLLDPTPRFDAHIAKNASKVTSLTCYRAFELTQQFFYEYSFDEVRPRPRHVCPYAVVFFQVKGKDAPAPSKPLAPGSRSISRSADRKEESCQFTVWTGELVKEDQVLLQISLRSGSSPFLPHKLPEKLQMGNLMRMDHVTKILPPHLLNYNSYSGSREVLSDGFYCSLLEVTGRNRSISSVTTLLQDLEINRVVLVSPLPERGFLLLLSSVQMAAPDDRRENWKRRLHALFVFQETRDVTKFTSRSLHHALVKARANRPPNLSAGVEHQTREYFSGLKDGSVLQYSMSEYDSILDEEGKSLPPPKHHQFSRDSYLHSYLSGPDLYLLPLVQAKHAVETHRGPEPPQDPRSRDRHKAGGRGVQGNSDHRVQQLLDLVMTCKRNAENELRREKGEGGGAPEKKRKMEQETAERALKYFKASQEPGKLDRTPGNKAPPAPLSLSSVMRSFGLQDVDLRGNGSEVTATLISQLTGLIQTANQNLDEAQGEGPKESNPFGSLASKLGLPANCDVDLRRQEELEEQTAGSISSLEGFSPGSHSGETNHHGDGGRGGLRRKVELPGEEEEENWPIPWILIPITGLSSERYAQRDRNLPQDPRFQTLTTGTEKSPAPSPEHSPPASGPPLLPAQCPSPAPSPPASPSQCPSPQPSSPPSPSQCPSPESSPSSSPLLCQSPDPDVPMPPSPSENSPPSPSLFSSQKLKIHGGAPCHQQLDCANELQSAPQELPGGGTEKPSGSLSTSSPEPPAAGSCTSPSVIEEEKEAEEPKPSQVEETMVKLDERQEEEALGGSREAELPDSAEALRPSSSSVDTTVDRHLGDFSTGIQLLLHREGVDYSSHQASALHSEPPTSFRTLAYAPIPRFSHYVTLYNPSPPVQDDVVSLQSSFNGVMAALEGVHASQKPDASHTDASLANTVRDFVASVRAANAPTGRDDASAGSVRHHAGLPAGGELWQSESADWSAPDLCSGSGLVSESANIVETGRTTVSIALEVEKDVPTGPGPAPSEHPCKPASSDSLAAEPETLETAPSSNDLNSVIHQLQPDVLNNLLEIMKDIKKNSPQFYIHCPDPGDRVGEEVKELLLRLGNVQQSPINFLSQESTETGLLVVMRNKDVAAHVHQIPDLLSLKQRPSVVFVGIDSLDDIQNSSWTELFVSGGCIVSDELLLNPDAITCDRLAALLQLLEQHSSPESLWRWKIHCRTQKKLKEQARFRRDAANLLDLLSAYQERQVVEVLPYHHCDVVNMRSPDLDCLLQLQAQHTQFRHMVFLTEHPVDQPFLYSSGGINVASVEETLQNLSRLVSRHNPKDKSLLLEDLLAPTGLCKQNIDLDSVSESCPRLRLQNPPPPTTSRDMEFLQQAIRQLRAERQEQLRRLQQLELLQSNAEHSPPKPADPIHGHDPPPLAPPIPNRTASNLPLLSWDQGKGVEGNCTANTEDPSDPPPCQNTAAVVQREESAEGGGATSSPSEGDISREAASLQDAAVNRSVSAEQTPSNSVPSVVTMETDEKKNSHSARQQPPPYSQLRQRSVSLLQTPHLPPVCTQVFPPRPILDPRNNMRAMRGFMRPTHLWPGAGSPLIWGFQQTRMEYLGGYYGSGAGHVYRGGRRGGGFNGI</sequence>
<evidence type="ECO:0000259" key="4">
    <source>
        <dbReference type="Pfam" id="PF12509"/>
    </source>
</evidence>
<dbReference type="InterPro" id="IPR046432">
    <property type="entry name" value="TASOR"/>
</dbReference>
<dbReference type="Gene3D" id="3.90.228.10">
    <property type="match status" value="1"/>
</dbReference>
<feature type="region of interest" description="Disordered" evidence="3">
    <location>
        <begin position="715"/>
        <end position="734"/>
    </location>
</feature>
<dbReference type="Pfam" id="PF23314">
    <property type="entry name" value="TASOR_alpha-beta"/>
    <property type="match status" value="1"/>
</dbReference>
<dbReference type="GO" id="GO:0097355">
    <property type="term" value="P:protein localization to heterochromatin"/>
    <property type="evidence" value="ECO:0007669"/>
    <property type="project" value="TreeGrafter"/>
</dbReference>
<feature type="domain" description="TASOR PIN" evidence="6">
    <location>
        <begin position="1386"/>
        <end position="1527"/>
    </location>
</feature>
<feature type="compositionally biased region" description="Polar residues" evidence="3">
    <location>
        <begin position="1712"/>
        <end position="1726"/>
    </location>
</feature>
<feature type="compositionally biased region" description="Pro residues" evidence="3">
    <location>
        <begin position="842"/>
        <end position="889"/>
    </location>
</feature>
<dbReference type="GO" id="GO:0045814">
    <property type="term" value="P:negative regulation of gene expression, epigenetic"/>
    <property type="evidence" value="ECO:0007669"/>
    <property type="project" value="InterPro"/>
</dbReference>
<evidence type="ECO:0000313" key="7">
    <source>
        <dbReference type="EMBL" id="RVE72547.1"/>
    </source>
</evidence>
<feature type="coiled-coil region" evidence="2">
    <location>
        <begin position="1581"/>
        <end position="1608"/>
    </location>
</feature>
<dbReference type="Pfam" id="PF12509">
    <property type="entry name" value="DUF3715"/>
    <property type="match status" value="1"/>
</dbReference>
<evidence type="ECO:0000256" key="3">
    <source>
        <dbReference type="SAM" id="MobiDB-lite"/>
    </source>
</evidence>
<evidence type="ECO:0000259" key="6">
    <source>
        <dbReference type="Pfam" id="PF24630"/>
    </source>
</evidence>
<dbReference type="GO" id="GO:0003682">
    <property type="term" value="F:chromatin binding"/>
    <property type="evidence" value="ECO:0007669"/>
    <property type="project" value="TreeGrafter"/>
</dbReference>
<feature type="region of interest" description="Disordered" evidence="3">
    <location>
        <begin position="823"/>
        <end position="1046"/>
    </location>
</feature>
<feature type="compositionally biased region" description="Pro residues" evidence="3">
    <location>
        <begin position="908"/>
        <end position="924"/>
    </location>
</feature>
<feature type="domain" description="TASOR alpha/beta" evidence="5">
    <location>
        <begin position="1287"/>
        <end position="1382"/>
    </location>
</feature>
<dbReference type="InterPro" id="IPR056242">
    <property type="entry name" value="PIN_TASOR"/>
</dbReference>
<name>A0A437DC98_ORYJA</name>
<keyword evidence="2" id="KW-0175">Coiled coil</keyword>
<accession>A0A437DC98</accession>
<organism evidence="7 8">
    <name type="scientific">Oryzias javanicus</name>
    <name type="common">Javanese ricefish</name>
    <name type="synonym">Aplocheilus javanicus</name>
    <dbReference type="NCBI Taxonomy" id="123683"/>
    <lineage>
        <taxon>Eukaryota</taxon>
        <taxon>Metazoa</taxon>
        <taxon>Chordata</taxon>
        <taxon>Craniata</taxon>
        <taxon>Vertebrata</taxon>
        <taxon>Euteleostomi</taxon>
        <taxon>Actinopterygii</taxon>
        <taxon>Neopterygii</taxon>
        <taxon>Teleostei</taxon>
        <taxon>Neoteleostei</taxon>
        <taxon>Acanthomorphata</taxon>
        <taxon>Ovalentaria</taxon>
        <taxon>Atherinomorphae</taxon>
        <taxon>Beloniformes</taxon>
        <taxon>Adrianichthyidae</taxon>
        <taxon>Oryziinae</taxon>
        <taxon>Oryzias</taxon>
    </lineage>
</organism>
<feature type="region of interest" description="Disordered" evidence="3">
    <location>
        <begin position="652"/>
        <end position="671"/>
    </location>
</feature>
<dbReference type="InterPro" id="IPR056243">
    <property type="entry name" value="TASOR_ab_dom"/>
</dbReference>
<keyword evidence="8" id="KW-1185">Reference proteome</keyword>
<dbReference type="Pfam" id="PF24630">
    <property type="entry name" value="PIN_TASOR"/>
    <property type="match status" value="1"/>
</dbReference>
<feature type="region of interest" description="Disordered" evidence="3">
    <location>
        <begin position="1612"/>
        <end position="1750"/>
    </location>
</feature>
<dbReference type="OrthoDB" id="5960959at2759"/>
<dbReference type="Proteomes" id="UP000283210">
    <property type="component" value="Chromosome 5"/>
</dbReference>